<keyword evidence="5" id="KW-1185">Reference proteome</keyword>
<feature type="region of interest" description="Disordered" evidence="2">
    <location>
        <begin position="364"/>
        <end position="383"/>
    </location>
</feature>
<dbReference type="InterPro" id="IPR036116">
    <property type="entry name" value="FN3_sf"/>
</dbReference>
<evidence type="ECO:0000256" key="1">
    <source>
        <dbReference type="ARBA" id="ARBA00022737"/>
    </source>
</evidence>
<dbReference type="SMART" id="SM00060">
    <property type="entry name" value="FN3"/>
    <property type="match status" value="3"/>
</dbReference>
<reference evidence="5" key="2">
    <citation type="submission" date="2010-04" db="EMBL/GenBank/DDBJ databases">
        <authorList>
            <person name="Buell R."/>
            <person name="Hamilton J."/>
            <person name="Hostetler J."/>
        </authorList>
    </citation>
    <scope>NUCLEOTIDE SEQUENCE [LARGE SCALE GENOMIC DNA]</scope>
    <source>
        <strain evidence="5">DAOM:BR144</strain>
    </source>
</reference>
<evidence type="ECO:0000256" key="2">
    <source>
        <dbReference type="SAM" id="MobiDB-lite"/>
    </source>
</evidence>
<protein>
    <recommendedName>
        <fullName evidence="3">Fibronectin type-III domain-containing protein</fullName>
    </recommendedName>
</protein>
<dbReference type="Gene3D" id="2.60.40.10">
    <property type="entry name" value="Immunoglobulins"/>
    <property type="match status" value="2"/>
</dbReference>
<reference evidence="4" key="3">
    <citation type="submission" date="2015-02" db="UniProtKB">
        <authorList>
            <consortium name="EnsemblProtists"/>
        </authorList>
    </citation>
    <scope>IDENTIFICATION</scope>
    <source>
        <strain evidence="4">DAOM BR144</strain>
    </source>
</reference>
<organism evidence="4 5">
    <name type="scientific">Globisporangium ultimum (strain ATCC 200006 / CBS 805.95 / DAOM BR144)</name>
    <name type="common">Pythium ultimum</name>
    <dbReference type="NCBI Taxonomy" id="431595"/>
    <lineage>
        <taxon>Eukaryota</taxon>
        <taxon>Sar</taxon>
        <taxon>Stramenopiles</taxon>
        <taxon>Oomycota</taxon>
        <taxon>Peronosporomycetes</taxon>
        <taxon>Pythiales</taxon>
        <taxon>Pythiaceae</taxon>
        <taxon>Globisporangium</taxon>
    </lineage>
</organism>
<dbReference type="InterPro" id="IPR003961">
    <property type="entry name" value="FN3_dom"/>
</dbReference>
<dbReference type="InterPro" id="IPR013783">
    <property type="entry name" value="Ig-like_fold"/>
</dbReference>
<evidence type="ECO:0000259" key="3">
    <source>
        <dbReference type="PROSITE" id="PS50853"/>
    </source>
</evidence>
<dbReference type="EMBL" id="GL376638">
    <property type="status" value="NOT_ANNOTATED_CDS"/>
    <property type="molecule type" value="Genomic_DNA"/>
</dbReference>
<dbReference type="AlphaFoldDB" id="K3WF52"/>
<sequence length="788" mass="84357">LIPEENGDIAPEVRVSSLQVSFLRPTILLPTDLNGNGGSTITKYLVEWSDKDFLMMKNHVQVISTTSSSSLKVTGAFRLVLDTTGCTNCQVTSLHSTSAIPFDATDLEMTNILQNLPNVGQVSVSRAPCSANNECTWKVTFVSEVGVVPDFTVAQNLLSTENGVVRIHISSLVINGGQVGDLSGAIYCPSTTTVGGVATSNSGPSACGFVVPKVETPLPYKYLIQGLTPGTTYFVRVSALNALGYGIRRASAPTSMAVPFEPPSVPRSLFNTFASPVLTLAGPTALLVAYGPPVFSGGTPVTGYTIEWDPKPTFDSGTNGDALGQVIRMGGSGGKYRIDKLTTAQWWYIRVYAMNAKMGAGLPELTSPKREMPRQKPLPPRDVTISNGRTLPLGYSLNVQWRAPSDLKDALTAISAYRVEWYQKALTDPFFGLPVMQVVQTTGTITSGSFTLAYGDGSERFPYRVLPGTLNVVYGQNYVTTSTDLTGLLARGDVIVIDDVTYLVAATGTFSSTQLPLADATNLAVKLGSTLATTPMTYSGTTKSSIPVKTLWKTIDMSYDVTPTAVKEALEMLPTVGIVHVERFQVGTVGDNNFKWYVTFSTQVPTPSALPMLTVNERNLVGTNNADVSVSVTQLGQAPLAFGFAMVSATALASSDNSVPFSYNITQLANGVPYFVRVAAINDIGMGDFAISDTRLAPTRAPLTLANVKIRTLTATMMELTYDQIATSGGEPVDGYRIEYDRVFNFSSSVKQSLDVVPTTMYHRVTTAAHTGPFTVSGVRSRAKWTPT</sequence>
<evidence type="ECO:0000313" key="4">
    <source>
        <dbReference type="EnsemblProtists" id="PYU1_T003593"/>
    </source>
</evidence>
<proteinExistence type="predicted"/>
<dbReference type="STRING" id="431595.K3WF52"/>
<dbReference type="Proteomes" id="UP000019132">
    <property type="component" value="Unassembled WGS sequence"/>
</dbReference>
<evidence type="ECO:0000313" key="5">
    <source>
        <dbReference type="Proteomes" id="UP000019132"/>
    </source>
</evidence>
<dbReference type="PANTHER" id="PTHR13817">
    <property type="entry name" value="TITIN"/>
    <property type="match status" value="1"/>
</dbReference>
<dbReference type="HOGENOM" id="CLU_356261_0_0_1"/>
<reference evidence="5" key="1">
    <citation type="journal article" date="2010" name="Genome Biol.">
        <title>Genome sequence of the necrotrophic plant pathogen Pythium ultimum reveals original pathogenicity mechanisms and effector repertoire.</title>
        <authorList>
            <person name="Levesque C.A."/>
            <person name="Brouwer H."/>
            <person name="Cano L."/>
            <person name="Hamilton J.P."/>
            <person name="Holt C."/>
            <person name="Huitema E."/>
            <person name="Raffaele S."/>
            <person name="Robideau G.P."/>
            <person name="Thines M."/>
            <person name="Win J."/>
            <person name="Zerillo M.M."/>
            <person name="Beakes G.W."/>
            <person name="Boore J.L."/>
            <person name="Busam D."/>
            <person name="Dumas B."/>
            <person name="Ferriera S."/>
            <person name="Fuerstenberg S.I."/>
            <person name="Gachon C.M."/>
            <person name="Gaulin E."/>
            <person name="Govers F."/>
            <person name="Grenville-Briggs L."/>
            <person name="Horner N."/>
            <person name="Hostetler J."/>
            <person name="Jiang R.H."/>
            <person name="Johnson J."/>
            <person name="Krajaejun T."/>
            <person name="Lin H."/>
            <person name="Meijer H.J."/>
            <person name="Moore B."/>
            <person name="Morris P."/>
            <person name="Phuntmart V."/>
            <person name="Puiu D."/>
            <person name="Shetty J."/>
            <person name="Stajich J.E."/>
            <person name="Tripathy S."/>
            <person name="Wawra S."/>
            <person name="van West P."/>
            <person name="Whitty B.R."/>
            <person name="Coutinho P.M."/>
            <person name="Henrissat B."/>
            <person name="Martin F."/>
            <person name="Thomas P.D."/>
            <person name="Tyler B.M."/>
            <person name="De Vries R.P."/>
            <person name="Kamoun S."/>
            <person name="Yandell M."/>
            <person name="Tisserat N."/>
            <person name="Buell C.R."/>
        </authorList>
    </citation>
    <scope>NUCLEOTIDE SEQUENCE</scope>
    <source>
        <strain evidence="5">DAOM:BR144</strain>
    </source>
</reference>
<dbReference type="PANTHER" id="PTHR13817:SF73">
    <property type="entry name" value="FIBRONECTIN TYPE-III DOMAIN-CONTAINING PROTEIN"/>
    <property type="match status" value="1"/>
</dbReference>
<dbReference type="eggNOG" id="KOG0613">
    <property type="taxonomic scope" value="Eukaryota"/>
</dbReference>
<name>K3WF52_GLOUD</name>
<feature type="domain" description="Fibronectin type-III" evidence="3">
    <location>
        <begin position="272"/>
        <end position="375"/>
    </location>
</feature>
<dbReference type="EnsemblProtists" id="PYU1_T003593">
    <property type="protein sequence ID" value="PYU1_T003593"/>
    <property type="gene ID" value="PYU1_G003583"/>
</dbReference>
<dbReference type="PROSITE" id="PS50853">
    <property type="entry name" value="FN3"/>
    <property type="match status" value="1"/>
</dbReference>
<accession>K3WF52</accession>
<dbReference type="SUPFAM" id="SSF49265">
    <property type="entry name" value="Fibronectin type III"/>
    <property type="match status" value="2"/>
</dbReference>
<dbReference type="InterPro" id="IPR050964">
    <property type="entry name" value="Striated_Muscle_Regulatory"/>
</dbReference>
<keyword evidence="1" id="KW-0677">Repeat</keyword>
<dbReference type="InParanoid" id="K3WF52"/>
<dbReference type="VEuPathDB" id="FungiDB:PYU1_G003583"/>
<dbReference type="CDD" id="cd00063">
    <property type="entry name" value="FN3"/>
    <property type="match status" value="1"/>
</dbReference>